<proteinExistence type="inferred from homology"/>
<dbReference type="Pfam" id="PF13727">
    <property type="entry name" value="CoA_binding_3"/>
    <property type="match status" value="1"/>
</dbReference>
<dbReference type="Pfam" id="PF02397">
    <property type="entry name" value="Bac_transf"/>
    <property type="match status" value="1"/>
</dbReference>
<dbReference type="Proteomes" id="UP000596329">
    <property type="component" value="Chromosome"/>
</dbReference>
<gene>
    <name evidence="9" type="ORF">H0H26_01075</name>
</gene>
<feature type="transmembrane region" description="Helical" evidence="7">
    <location>
        <begin position="76"/>
        <end position="95"/>
    </location>
</feature>
<evidence type="ECO:0000256" key="3">
    <source>
        <dbReference type="ARBA" id="ARBA00022679"/>
    </source>
</evidence>
<name>A0A7U2NFT9_FLAPS</name>
<dbReference type="GO" id="GO:0089702">
    <property type="term" value="F:undecaprenyl-phosphate glucose phosphotransferase activity"/>
    <property type="evidence" value="ECO:0007669"/>
    <property type="project" value="UniProtKB-EC"/>
</dbReference>
<dbReference type="GO" id="GO:0016020">
    <property type="term" value="C:membrane"/>
    <property type="evidence" value="ECO:0007669"/>
    <property type="project" value="UniProtKB-SubCell"/>
</dbReference>
<dbReference type="EMBL" id="CP059075">
    <property type="protein sequence ID" value="QRE04228.1"/>
    <property type="molecule type" value="Genomic_DNA"/>
</dbReference>
<dbReference type="RefSeq" id="WP_203096039.1">
    <property type="nucleotide sequence ID" value="NZ_CP059075.1"/>
</dbReference>
<sequence length="452" mass="53686">MTKGRYSKYIRPISIIIDCVLLVVLASFFLKEFAIQLSYFMIYQLVSWCILAYFTKFYEVYRFTKPVEIMSMLFKQLFLFSLFLIAFFSITREIIFSFRLLFYFIGLSFIGITFFKGLLFYYLKKYRIVLGGNYRNAIIVGYTDSSKSLQQLFQNRPDYGYRFKGFFSDTINNENIKGNVSTIQDFVLYHKIDDIYCALEELSNNQLRELVEFAEYHKITIKFIPESSEIYAKNLKIDYYEFFPMLSLKRIALNQPLLKFVKRLFDILFSLLVITFLLSWFIPIVAILIKLESKGPIFFKQGRPGLYEKEFFCYKFRSMRMNDKTETSVVKNDLRITKIGALLRQTSFDEMPQFFNVFLGDMSVVGPRPHLWLHNNEYQTKIKRYNLRLHIKPGITGLAQVKGFRGEVETDEEMVNRIKYDLFYIENWSLLLDIKIIVLTVINIFKGQEKAY</sequence>
<evidence type="ECO:0000256" key="7">
    <source>
        <dbReference type="SAM" id="Phobius"/>
    </source>
</evidence>
<evidence type="ECO:0000256" key="2">
    <source>
        <dbReference type="ARBA" id="ARBA00006464"/>
    </source>
</evidence>
<evidence type="ECO:0000259" key="8">
    <source>
        <dbReference type="Pfam" id="PF02397"/>
    </source>
</evidence>
<feature type="transmembrane region" description="Helical" evidence="7">
    <location>
        <begin position="101"/>
        <end position="123"/>
    </location>
</feature>
<dbReference type="EC" id="2.7.8.31" evidence="9"/>
<dbReference type="Gene3D" id="3.40.50.720">
    <property type="entry name" value="NAD(P)-binding Rossmann-like Domain"/>
    <property type="match status" value="1"/>
</dbReference>
<dbReference type="PANTHER" id="PTHR30576:SF0">
    <property type="entry name" value="UNDECAPRENYL-PHOSPHATE N-ACETYLGALACTOSAMINYL 1-PHOSPHATE TRANSFERASE-RELATED"/>
    <property type="match status" value="1"/>
</dbReference>
<evidence type="ECO:0000313" key="10">
    <source>
        <dbReference type="Proteomes" id="UP000596329"/>
    </source>
</evidence>
<evidence type="ECO:0000256" key="6">
    <source>
        <dbReference type="ARBA" id="ARBA00023136"/>
    </source>
</evidence>
<feature type="transmembrane region" description="Helical" evidence="7">
    <location>
        <begin position="36"/>
        <end position="55"/>
    </location>
</feature>
<keyword evidence="4 7" id="KW-0812">Transmembrane</keyword>
<reference evidence="9 10" key="1">
    <citation type="submission" date="2020-07" db="EMBL/GenBank/DDBJ databases">
        <title>Genomic characterization of Flavobacterium psychrophilum strains.</title>
        <authorList>
            <person name="Castillo D."/>
            <person name="Jorgensen J."/>
            <person name="Middelboe M."/>
        </authorList>
    </citation>
    <scope>NUCLEOTIDE SEQUENCE [LARGE SCALE GENOMIC DNA]</scope>
    <source>
        <strain evidence="9 10">FPS-R7</strain>
    </source>
</reference>
<accession>A0A7U2NFT9</accession>
<evidence type="ECO:0000256" key="5">
    <source>
        <dbReference type="ARBA" id="ARBA00022989"/>
    </source>
</evidence>
<comment type="subcellular location">
    <subcellularLocation>
        <location evidence="1">Membrane</location>
        <topology evidence="1">Multi-pass membrane protein</topology>
    </subcellularLocation>
</comment>
<keyword evidence="6 7" id="KW-0472">Membrane</keyword>
<keyword evidence="5 7" id="KW-1133">Transmembrane helix</keyword>
<dbReference type="AlphaFoldDB" id="A0A7U2NFT9"/>
<organism evidence="9 10">
    <name type="scientific">Flavobacterium psychrophilum</name>
    <dbReference type="NCBI Taxonomy" id="96345"/>
    <lineage>
        <taxon>Bacteria</taxon>
        <taxon>Pseudomonadati</taxon>
        <taxon>Bacteroidota</taxon>
        <taxon>Flavobacteriia</taxon>
        <taxon>Flavobacteriales</taxon>
        <taxon>Flavobacteriaceae</taxon>
        <taxon>Flavobacterium</taxon>
    </lineage>
</organism>
<dbReference type="InterPro" id="IPR017475">
    <property type="entry name" value="EPS_sugar_tfrase"/>
</dbReference>
<feature type="transmembrane region" description="Helical" evidence="7">
    <location>
        <begin position="267"/>
        <end position="289"/>
    </location>
</feature>
<feature type="domain" description="Bacterial sugar transferase" evidence="8">
    <location>
        <begin position="262"/>
        <end position="445"/>
    </location>
</feature>
<evidence type="ECO:0000313" key="9">
    <source>
        <dbReference type="EMBL" id="QRE04228.1"/>
    </source>
</evidence>
<dbReference type="InterPro" id="IPR017473">
    <property type="entry name" value="Undecaprenyl-P_gluc_Ptfrase"/>
</dbReference>
<keyword evidence="3 9" id="KW-0808">Transferase</keyword>
<dbReference type="NCBIfam" id="TIGR03025">
    <property type="entry name" value="EPS_sugtrans"/>
    <property type="match status" value="1"/>
</dbReference>
<evidence type="ECO:0000256" key="4">
    <source>
        <dbReference type="ARBA" id="ARBA00022692"/>
    </source>
</evidence>
<dbReference type="PANTHER" id="PTHR30576">
    <property type="entry name" value="COLANIC BIOSYNTHESIS UDP-GLUCOSE LIPID CARRIER TRANSFERASE"/>
    <property type="match status" value="1"/>
</dbReference>
<feature type="transmembrane region" description="Helical" evidence="7">
    <location>
        <begin position="12"/>
        <end position="30"/>
    </location>
</feature>
<dbReference type="NCBIfam" id="TIGR03023">
    <property type="entry name" value="WcaJ_sugtrans"/>
    <property type="match status" value="1"/>
</dbReference>
<protein>
    <submittedName>
        <fullName evidence="9">Undecaprenyl-phosphate glucose phosphotransferase</fullName>
        <ecNumber evidence="9">2.7.8.31</ecNumber>
    </submittedName>
</protein>
<evidence type="ECO:0000256" key="1">
    <source>
        <dbReference type="ARBA" id="ARBA00004141"/>
    </source>
</evidence>
<dbReference type="InterPro" id="IPR003362">
    <property type="entry name" value="Bact_transf"/>
</dbReference>
<comment type="similarity">
    <text evidence="2">Belongs to the bacterial sugar transferase family.</text>
</comment>